<sequence length="259" mass="25010">MEPDAFLQALLKLAPDLRAAEPPTLPPEARPAQADAGGPRGGGPPPAPGPAPKAIPEEAFRQRLLLLAARNEEPTQGPGLAAASRAAASEGPAAPPLEGMLGDLLAALHKEQPGDPLSREEAAALVEADAVAAGEGPAAPPLEGMLGDLLAALHKEQPGDPLSREEAAALGGAGAAAAALPQGAPPAGWCGGEPGSCAASIEPLRLQEASAASGGGGLAAAVAAAAAVLREGQAPRDRAPLGEASGPSAAGSACPSGRG</sequence>
<protein>
    <submittedName>
        <fullName evidence="2">Uncharacterized protein</fullName>
    </submittedName>
</protein>
<feature type="region of interest" description="Disordered" evidence="1">
    <location>
        <begin position="17"/>
        <end position="99"/>
    </location>
</feature>
<proteinExistence type="predicted"/>
<name>A0ABN9Q7X6_9DINO</name>
<comment type="caution">
    <text evidence="2">The sequence shown here is derived from an EMBL/GenBank/DDBJ whole genome shotgun (WGS) entry which is preliminary data.</text>
</comment>
<dbReference type="EMBL" id="CAUYUJ010002682">
    <property type="protein sequence ID" value="CAK0801899.1"/>
    <property type="molecule type" value="Genomic_DNA"/>
</dbReference>
<evidence type="ECO:0000313" key="2">
    <source>
        <dbReference type="EMBL" id="CAK0801899.1"/>
    </source>
</evidence>
<reference evidence="2" key="1">
    <citation type="submission" date="2023-10" db="EMBL/GenBank/DDBJ databases">
        <authorList>
            <person name="Chen Y."/>
            <person name="Shah S."/>
            <person name="Dougan E. K."/>
            <person name="Thang M."/>
            <person name="Chan C."/>
        </authorList>
    </citation>
    <scope>NUCLEOTIDE SEQUENCE [LARGE SCALE GENOMIC DNA]</scope>
</reference>
<evidence type="ECO:0000313" key="3">
    <source>
        <dbReference type="Proteomes" id="UP001189429"/>
    </source>
</evidence>
<feature type="compositionally biased region" description="Pro residues" evidence="1">
    <location>
        <begin position="42"/>
        <end position="53"/>
    </location>
</feature>
<gene>
    <name evidence="2" type="ORF">PCOR1329_LOCUS9606</name>
</gene>
<feature type="compositionally biased region" description="Low complexity" evidence="1">
    <location>
        <begin position="241"/>
        <end position="259"/>
    </location>
</feature>
<feature type="region of interest" description="Disordered" evidence="1">
    <location>
        <begin position="233"/>
        <end position="259"/>
    </location>
</feature>
<organism evidence="2 3">
    <name type="scientific">Prorocentrum cordatum</name>
    <dbReference type="NCBI Taxonomy" id="2364126"/>
    <lineage>
        <taxon>Eukaryota</taxon>
        <taxon>Sar</taxon>
        <taxon>Alveolata</taxon>
        <taxon>Dinophyceae</taxon>
        <taxon>Prorocentrales</taxon>
        <taxon>Prorocentraceae</taxon>
        <taxon>Prorocentrum</taxon>
    </lineage>
</organism>
<accession>A0ABN9Q7X6</accession>
<dbReference type="Proteomes" id="UP001189429">
    <property type="component" value="Unassembled WGS sequence"/>
</dbReference>
<keyword evidence="3" id="KW-1185">Reference proteome</keyword>
<evidence type="ECO:0000256" key="1">
    <source>
        <dbReference type="SAM" id="MobiDB-lite"/>
    </source>
</evidence>
<feature type="compositionally biased region" description="Low complexity" evidence="1">
    <location>
        <begin position="77"/>
        <end position="99"/>
    </location>
</feature>